<keyword evidence="2" id="KW-1185">Reference proteome</keyword>
<organism evidence="1 2">
    <name type="scientific">Paraconiothyrium brasiliense</name>
    <dbReference type="NCBI Taxonomy" id="300254"/>
    <lineage>
        <taxon>Eukaryota</taxon>
        <taxon>Fungi</taxon>
        <taxon>Dikarya</taxon>
        <taxon>Ascomycota</taxon>
        <taxon>Pezizomycotina</taxon>
        <taxon>Dothideomycetes</taxon>
        <taxon>Pleosporomycetidae</taxon>
        <taxon>Pleosporales</taxon>
        <taxon>Massarineae</taxon>
        <taxon>Didymosphaeriaceae</taxon>
        <taxon>Paraconiothyrium</taxon>
    </lineage>
</organism>
<reference evidence="1 2" key="1">
    <citation type="submission" date="2024-02" db="EMBL/GenBank/DDBJ databases">
        <title>De novo assembly and annotation of 12 fungi associated with fruit tree decline syndrome in Ontario, Canada.</title>
        <authorList>
            <person name="Sulman M."/>
            <person name="Ellouze W."/>
            <person name="Ilyukhin E."/>
        </authorList>
    </citation>
    <scope>NUCLEOTIDE SEQUENCE [LARGE SCALE GENOMIC DNA]</scope>
    <source>
        <strain evidence="1 2">M42-189</strain>
    </source>
</reference>
<evidence type="ECO:0000313" key="1">
    <source>
        <dbReference type="EMBL" id="KAL1591528.1"/>
    </source>
</evidence>
<dbReference type="Proteomes" id="UP001521785">
    <property type="component" value="Unassembled WGS sequence"/>
</dbReference>
<sequence length="412" mass="46857">MGVNDFPCLNDLNIPGLPDLEATPEQERFYRNFSTFDISVHEEILHLRVDKKALSGEYTGPSPVMVRIPGGGETLSDDDYGPWIRPHQEALHRPGMVIISPRNKLLPQNNWQQMMDAMGKFANCIKSMEDIEDAIKQQYPNMRASLQQQVFLLGESAGAGWAAALLWTHDDLDVGSCELYYPMAGPYEREAGIYRGYRPRHQDLVKSALRWFEAGAESRAQDLPGQPRTPPLGMGSMALNATWTRVKYGDETKLESMWTVLGQYCSFLELAKEIKKDVKIERRVAVLSDLVVEPSIIFQQLGDKLSNIGLKYLPEWDALEYIHPRVLPKVVKPRCPLVVVIQGTEDVNTPREDTQELVKCFRWAKTRVIYEEVNGASHGFDVPIKTAKMYDFDWERIHRAAVGPMEWSSDDM</sequence>
<dbReference type="EMBL" id="JAKJXO020000025">
    <property type="protein sequence ID" value="KAL1591528.1"/>
    <property type="molecule type" value="Genomic_DNA"/>
</dbReference>
<accession>A0ABR3QHU5</accession>
<proteinExistence type="predicted"/>
<dbReference type="Gene3D" id="3.40.50.1820">
    <property type="entry name" value="alpha/beta hydrolase"/>
    <property type="match status" value="1"/>
</dbReference>
<dbReference type="SUPFAM" id="SSF53474">
    <property type="entry name" value="alpha/beta-Hydrolases"/>
    <property type="match status" value="1"/>
</dbReference>
<comment type="caution">
    <text evidence="1">The sequence shown here is derived from an EMBL/GenBank/DDBJ whole genome shotgun (WGS) entry which is preliminary data.</text>
</comment>
<protein>
    <recommendedName>
        <fullName evidence="3">Alpha/beta hydrolase fold-3 domain-containing protein</fullName>
    </recommendedName>
</protein>
<evidence type="ECO:0000313" key="2">
    <source>
        <dbReference type="Proteomes" id="UP001521785"/>
    </source>
</evidence>
<gene>
    <name evidence="1" type="ORF">SLS60_011920</name>
</gene>
<dbReference type="InterPro" id="IPR029058">
    <property type="entry name" value="AB_hydrolase_fold"/>
</dbReference>
<name>A0ABR3QHU5_9PLEO</name>
<evidence type="ECO:0008006" key="3">
    <source>
        <dbReference type="Google" id="ProtNLM"/>
    </source>
</evidence>